<dbReference type="RefSeq" id="WP_101786091.1">
    <property type="nucleotide sequence ID" value="NZ_JBITMB010000003.1"/>
</dbReference>
<keyword evidence="1" id="KW-0472">Membrane</keyword>
<feature type="transmembrane region" description="Helical" evidence="1">
    <location>
        <begin position="12"/>
        <end position="32"/>
    </location>
</feature>
<keyword evidence="1" id="KW-1133">Transmembrane helix</keyword>
<keyword evidence="3" id="KW-1185">Reference proteome</keyword>
<evidence type="ECO:0000313" key="3">
    <source>
        <dbReference type="Proteomes" id="UP001612928"/>
    </source>
</evidence>
<comment type="caution">
    <text evidence="2">The sequence shown here is derived from an EMBL/GenBank/DDBJ whole genome shotgun (WGS) entry which is preliminary data.</text>
</comment>
<protein>
    <submittedName>
        <fullName evidence="2">Uncharacterized protein</fullName>
    </submittedName>
</protein>
<proteinExistence type="predicted"/>
<reference evidence="2 3" key="1">
    <citation type="submission" date="2024-10" db="EMBL/GenBank/DDBJ databases">
        <title>The Natural Products Discovery Center: Release of the First 8490 Sequenced Strains for Exploring Actinobacteria Biosynthetic Diversity.</title>
        <authorList>
            <person name="Kalkreuter E."/>
            <person name="Kautsar S.A."/>
            <person name="Yang D."/>
            <person name="Bader C.D."/>
            <person name="Teijaro C.N."/>
            <person name="Fluegel L."/>
            <person name="Davis C.M."/>
            <person name="Simpson J.R."/>
            <person name="Lauterbach L."/>
            <person name="Steele A.D."/>
            <person name="Gui C."/>
            <person name="Meng S."/>
            <person name="Li G."/>
            <person name="Viehrig K."/>
            <person name="Ye F."/>
            <person name="Su P."/>
            <person name="Kiefer A.F."/>
            <person name="Nichols A."/>
            <person name="Cepeda A.J."/>
            <person name="Yan W."/>
            <person name="Fan B."/>
            <person name="Jiang Y."/>
            <person name="Adhikari A."/>
            <person name="Zheng C.-J."/>
            <person name="Schuster L."/>
            <person name="Cowan T.M."/>
            <person name="Smanski M.J."/>
            <person name="Chevrette M.G."/>
            <person name="De Carvalho L.P.S."/>
            <person name="Shen B."/>
        </authorList>
    </citation>
    <scope>NUCLEOTIDE SEQUENCE [LARGE SCALE GENOMIC DNA]</scope>
    <source>
        <strain evidence="2 3">NPDC049503</strain>
    </source>
</reference>
<keyword evidence="1" id="KW-0812">Transmembrane</keyword>
<gene>
    <name evidence="2" type="ORF">ACIBP5_11740</name>
</gene>
<evidence type="ECO:0000256" key="1">
    <source>
        <dbReference type="SAM" id="Phobius"/>
    </source>
</evidence>
<feature type="transmembrane region" description="Helical" evidence="1">
    <location>
        <begin position="52"/>
        <end position="71"/>
    </location>
</feature>
<feature type="transmembrane region" description="Helical" evidence="1">
    <location>
        <begin position="83"/>
        <end position="101"/>
    </location>
</feature>
<sequence>MNTLAPARRPLAARRTGYTVAAVVDSALLYAVNVHPGWQAVPFLTQDAPRVLWIFNLSLIAGLLANMIYIAYDPPWVRSAGDLVTTAIGLGMLVQTLRVFPFAFDDPSVDWALVVRTVVIVAAVVTAIAVAVHLTALVRRAV</sequence>
<accession>A0ABW8A1K8</accession>
<dbReference type="EMBL" id="JBITMB010000003">
    <property type="protein sequence ID" value="MFI7440618.1"/>
    <property type="molecule type" value="Genomic_DNA"/>
</dbReference>
<feature type="transmembrane region" description="Helical" evidence="1">
    <location>
        <begin position="113"/>
        <end position="138"/>
    </location>
</feature>
<name>A0ABW8A1K8_9ACTN</name>
<evidence type="ECO:0000313" key="2">
    <source>
        <dbReference type="EMBL" id="MFI7440618.1"/>
    </source>
</evidence>
<organism evidence="2 3">
    <name type="scientific">Nonomuraea indica</name>
    <dbReference type="NCBI Taxonomy" id="1581193"/>
    <lineage>
        <taxon>Bacteria</taxon>
        <taxon>Bacillati</taxon>
        <taxon>Actinomycetota</taxon>
        <taxon>Actinomycetes</taxon>
        <taxon>Streptosporangiales</taxon>
        <taxon>Streptosporangiaceae</taxon>
        <taxon>Nonomuraea</taxon>
    </lineage>
</organism>
<dbReference type="Proteomes" id="UP001612928">
    <property type="component" value="Unassembled WGS sequence"/>
</dbReference>